<proteinExistence type="predicted"/>
<evidence type="ECO:0000313" key="1">
    <source>
        <dbReference type="EMBL" id="AFX98315.1"/>
    </source>
</evidence>
<dbReference type="Proteomes" id="UP000010077">
    <property type="component" value="Chromosome"/>
</dbReference>
<protein>
    <submittedName>
        <fullName evidence="1">Uncharacterized protein</fullName>
    </submittedName>
</protein>
<name>K7YFF3_9PROT</name>
<dbReference type="HOGENOM" id="CLU_2932632_0_0_5"/>
<dbReference type="KEGG" id="thal:A1OE_104"/>
<dbReference type="EMBL" id="CP003539">
    <property type="protein sequence ID" value="AFX98315.1"/>
    <property type="molecule type" value="Genomic_DNA"/>
</dbReference>
<sequence>MKSKYFYTLLALQSNLNLKINDLQRDLTILAKSINLYQNDLVYKYFIYDYFYRLIIMVIK</sequence>
<evidence type="ECO:0000313" key="2">
    <source>
        <dbReference type="Proteomes" id="UP000010077"/>
    </source>
</evidence>
<accession>K7YFF3</accession>
<dbReference type="AlphaFoldDB" id="K7YFF3"/>
<gene>
    <name evidence="1" type="ORF">A1OE_104</name>
</gene>
<keyword evidence="2" id="KW-1185">Reference proteome</keyword>
<reference evidence="1 2" key="1">
    <citation type="journal article" date="2012" name="Proc. Natl. Acad. Sci. U.S.A.">
        <title>Genome streamlining and chemical defense in a coral reef symbiosis.</title>
        <authorList>
            <person name="Kwan J.C."/>
            <person name="Donia M.S."/>
            <person name="Han A.W."/>
            <person name="Hirose E."/>
            <person name="Haygood M.G."/>
            <person name="Schmidt E.W."/>
        </authorList>
    </citation>
    <scope>NUCLEOTIDE SEQUENCE [LARGE SCALE GENOMIC DNA]</scope>
    <source>
        <strain evidence="1 2">L2</strain>
    </source>
</reference>
<organism evidence="1 2">
    <name type="scientific">Candidatus Endolissoclinum faulkneri L2</name>
    <dbReference type="NCBI Taxonomy" id="1193729"/>
    <lineage>
        <taxon>Bacteria</taxon>
        <taxon>Pseudomonadati</taxon>
        <taxon>Pseudomonadota</taxon>
        <taxon>Alphaproteobacteria</taxon>
        <taxon>Rhodospirillales</taxon>
        <taxon>Rhodospirillaceae</taxon>
        <taxon>Candidatus Endolissoclinum</taxon>
    </lineage>
</organism>